<dbReference type="SUPFAM" id="SSF81336">
    <property type="entry name" value="F1F0 ATP synthase subunit A"/>
    <property type="match status" value="1"/>
</dbReference>
<dbReference type="EMBL" id="CP073720">
    <property type="protein sequence ID" value="UWP87357.1"/>
    <property type="molecule type" value="Genomic_DNA"/>
</dbReference>
<keyword evidence="8 11" id="KW-0406">Ion transport</keyword>
<dbReference type="PANTHER" id="PTHR11410:SF0">
    <property type="entry name" value="ATP SYNTHASE SUBUNIT A"/>
    <property type="match status" value="1"/>
</dbReference>
<feature type="transmembrane region" description="Helical" evidence="11">
    <location>
        <begin position="203"/>
        <end position="226"/>
    </location>
</feature>
<dbReference type="Gene3D" id="1.20.120.220">
    <property type="entry name" value="ATP synthase, F0 complex, subunit A"/>
    <property type="match status" value="1"/>
</dbReference>
<feature type="transmembrane region" description="Helical" evidence="11">
    <location>
        <begin position="143"/>
        <end position="163"/>
    </location>
</feature>
<evidence type="ECO:0000256" key="2">
    <source>
        <dbReference type="ARBA" id="ARBA00006810"/>
    </source>
</evidence>
<comment type="similarity">
    <text evidence="2 11 12">Belongs to the ATPase A chain family.</text>
</comment>
<keyword evidence="14" id="KW-1185">Reference proteome</keyword>
<dbReference type="NCBIfam" id="TIGR01131">
    <property type="entry name" value="ATP_synt_6_or_A"/>
    <property type="match status" value="1"/>
</dbReference>
<feature type="transmembrane region" description="Helical" evidence="11">
    <location>
        <begin position="169"/>
        <end position="191"/>
    </location>
</feature>
<evidence type="ECO:0000313" key="14">
    <source>
        <dbReference type="Proteomes" id="UP001059617"/>
    </source>
</evidence>
<dbReference type="InterPro" id="IPR000568">
    <property type="entry name" value="ATP_synth_F0_asu"/>
</dbReference>
<gene>
    <name evidence="11 13" type="primary">atpB</name>
    <name evidence="13" type="ORF">Dfulv_06775</name>
</gene>
<proteinExistence type="inferred from homology"/>
<accession>A0ABY5WCS0</accession>
<dbReference type="InterPro" id="IPR023011">
    <property type="entry name" value="ATP_synth_F0_asu_AS"/>
</dbReference>
<feature type="transmembrane region" description="Helical" evidence="11">
    <location>
        <begin position="12"/>
        <end position="35"/>
    </location>
</feature>
<evidence type="ECO:0000256" key="6">
    <source>
        <dbReference type="ARBA" id="ARBA00022781"/>
    </source>
</evidence>
<evidence type="ECO:0000313" key="13">
    <source>
        <dbReference type="EMBL" id="UWP87357.1"/>
    </source>
</evidence>
<feature type="transmembrane region" description="Helical" evidence="11">
    <location>
        <begin position="104"/>
        <end position="123"/>
    </location>
</feature>
<keyword evidence="4 11" id="KW-0138">CF(0)</keyword>
<evidence type="ECO:0000256" key="12">
    <source>
        <dbReference type="RuleBase" id="RU000483"/>
    </source>
</evidence>
<name>A0ABY5WCS0_9ACTN</name>
<evidence type="ECO:0000256" key="7">
    <source>
        <dbReference type="ARBA" id="ARBA00022989"/>
    </source>
</evidence>
<keyword evidence="6 11" id="KW-0375">Hydrogen ion transport</keyword>
<evidence type="ECO:0000256" key="3">
    <source>
        <dbReference type="ARBA" id="ARBA00022448"/>
    </source>
</evidence>
<keyword evidence="11" id="KW-1003">Cell membrane</keyword>
<evidence type="ECO:0000256" key="1">
    <source>
        <dbReference type="ARBA" id="ARBA00004141"/>
    </source>
</evidence>
<dbReference type="Pfam" id="PF00119">
    <property type="entry name" value="ATP-synt_A"/>
    <property type="match status" value="1"/>
</dbReference>
<feature type="transmembrane region" description="Helical" evidence="11">
    <location>
        <begin position="76"/>
        <end position="98"/>
    </location>
</feature>
<protein>
    <recommendedName>
        <fullName evidence="11 12">ATP synthase subunit a</fullName>
    </recommendedName>
    <alternativeName>
        <fullName evidence="11">ATP synthase F0 sector subunit a</fullName>
    </alternativeName>
    <alternativeName>
        <fullName evidence="11">F-ATPase subunit 6</fullName>
    </alternativeName>
</protein>
<dbReference type="InterPro" id="IPR045083">
    <property type="entry name" value="ATP_synth_F0_asu_bact/mt"/>
</dbReference>
<keyword evidence="7 11" id="KW-1133">Transmembrane helix</keyword>
<organism evidence="13 14">
    <name type="scientific">Dactylosporangium fulvum</name>
    <dbReference type="NCBI Taxonomy" id="53359"/>
    <lineage>
        <taxon>Bacteria</taxon>
        <taxon>Bacillati</taxon>
        <taxon>Actinomycetota</taxon>
        <taxon>Actinomycetes</taxon>
        <taxon>Micromonosporales</taxon>
        <taxon>Micromonosporaceae</taxon>
        <taxon>Dactylosporangium</taxon>
    </lineage>
</organism>
<keyword evidence="9 11" id="KW-0472">Membrane</keyword>
<evidence type="ECO:0000256" key="5">
    <source>
        <dbReference type="ARBA" id="ARBA00022692"/>
    </source>
</evidence>
<dbReference type="InterPro" id="IPR035908">
    <property type="entry name" value="F0_ATP_A_sf"/>
</dbReference>
<dbReference type="CDD" id="cd00310">
    <property type="entry name" value="ATP-synt_Fo_a_6"/>
    <property type="match status" value="1"/>
</dbReference>
<comment type="function">
    <text evidence="11 12">Key component of the proton channel; it plays a direct role in the translocation of protons across the membrane.</text>
</comment>
<evidence type="ECO:0000256" key="9">
    <source>
        <dbReference type="ARBA" id="ARBA00023136"/>
    </source>
</evidence>
<keyword evidence="5 11" id="KW-0812">Transmembrane</keyword>
<evidence type="ECO:0000256" key="4">
    <source>
        <dbReference type="ARBA" id="ARBA00022547"/>
    </source>
</evidence>
<dbReference type="PRINTS" id="PR00123">
    <property type="entry name" value="ATPASEA"/>
</dbReference>
<keyword evidence="10 11" id="KW-0066">ATP synthesis</keyword>
<dbReference type="Proteomes" id="UP001059617">
    <property type="component" value="Chromosome"/>
</dbReference>
<comment type="subcellular location">
    <subcellularLocation>
        <location evidence="11 12">Cell membrane</location>
        <topology evidence="11 12">Multi-pass membrane protein</topology>
    </subcellularLocation>
    <subcellularLocation>
        <location evidence="1">Membrane</location>
        <topology evidence="1">Multi-pass membrane protein</topology>
    </subcellularLocation>
</comment>
<dbReference type="PROSITE" id="PS00449">
    <property type="entry name" value="ATPASE_A"/>
    <property type="match status" value="1"/>
</dbReference>
<sequence>MPSLRGSEWGLAFTKITFMVWLAVAVIIVYFLVSYRNPKVVPTKKQWLAESIYGFVRNGVARDVIGHHEGLRFAPYLATLFCFITMTNAFAIIPFFQISPNAHIAFPAVLGVVSYVLFIAVGIRKHGFVKYFKANLFVPGIPWPIYFLVTPIELISTFIMRPVTLAVRLFANMFAGHLMLLVFTLGGVAMLNSTNIFVQGLSVTSFLMAIVMTFFELMVIVLQAYVFTMLTASYVQGALADEH</sequence>
<evidence type="ECO:0000256" key="10">
    <source>
        <dbReference type="ARBA" id="ARBA00023310"/>
    </source>
</evidence>
<reference evidence="13" key="1">
    <citation type="submission" date="2021-04" db="EMBL/GenBank/DDBJ databases">
        <authorList>
            <person name="Hartkoorn R.C."/>
            <person name="Beaudoing E."/>
            <person name="Hot D."/>
        </authorList>
    </citation>
    <scope>NUCLEOTIDE SEQUENCE</scope>
    <source>
        <strain evidence="13">NRRL B-16292</strain>
    </source>
</reference>
<dbReference type="HAMAP" id="MF_01393">
    <property type="entry name" value="ATP_synth_a_bact"/>
    <property type="match status" value="1"/>
</dbReference>
<evidence type="ECO:0000256" key="8">
    <source>
        <dbReference type="ARBA" id="ARBA00023065"/>
    </source>
</evidence>
<dbReference type="PANTHER" id="PTHR11410">
    <property type="entry name" value="ATP SYNTHASE SUBUNIT A"/>
    <property type="match status" value="1"/>
</dbReference>
<reference evidence="13" key="2">
    <citation type="submission" date="2022-09" db="EMBL/GenBank/DDBJ databases">
        <title>Biosynthetic gene clusters of Dactylosporangioum fulvum.</title>
        <authorList>
            <person name="Caradec T."/>
        </authorList>
    </citation>
    <scope>NUCLEOTIDE SEQUENCE</scope>
    <source>
        <strain evidence="13">NRRL B-16292</strain>
    </source>
</reference>
<evidence type="ECO:0000256" key="11">
    <source>
        <dbReference type="HAMAP-Rule" id="MF_01393"/>
    </source>
</evidence>
<keyword evidence="3 11" id="KW-0813">Transport</keyword>